<dbReference type="PROSITE" id="PS50293">
    <property type="entry name" value="TPR_REGION"/>
    <property type="match status" value="1"/>
</dbReference>
<sequence length="172" mass="19349">MARRKWPFIWQPWVPSPETFSPRKTGVFPDLHKEFNMSYWLALFLLTLGLLGGSQGAQSQVSDVVRQKSQAAAKEYIRSGNILAGEAKYEAAAQEYRKAISLDPNSAEAYSLMGSALAEAGKVKEAEEALRKAVAIKPDYAEGYYHLGLFLQSQKREAEAQEAFRKAKQYRR</sequence>
<dbReference type="PROSITE" id="PS50005">
    <property type="entry name" value="TPR"/>
    <property type="match status" value="2"/>
</dbReference>
<dbReference type="InterPro" id="IPR051685">
    <property type="entry name" value="Ycf3/AcsC/BcsC/TPR_MFPF"/>
</dbReference>
<dbReference type="Pfam" id="PF13181">
    <property type="entry name" value="TPR_8"/>
    <property type="match status" value="1"/>
</dbReference>
<dbReference type="AlphaFoldDB" id="A0A7C5ALS7"/>
<protein>
    <submittedName>
        <fullName evidence="4">Tetratricopeptide repeat protein</fullName>
    </submittedName>
</protein>
<dbReference type="SMART" id="SM00028">
    <property type="entry name" value="TPR"/>
    <property type="match status" value="3"/>
</dbReference>
<keyword evidence="1" id="KW-0677">Repeat</keyword>
<dbReference type="InterPro" id="IPR011990">
    <property type="entry name" value="TPR-like_helical_dom_sf"/>
</dbReference>
<feature type="repeat" description="TPR" evidence="3">
    <location>
        <begin position="107"/>
        <end position="140"/>
    </location>
</feature>
<dbReference type="Pfam" id="PF13414">
    <property type="entry name" value="TPR_11"/>
    <property type="match status" value="1"/>
</dbReference>
<feature type="repeat" description="TPR" evidence="3">
    <location>
        <begin position="73"/>
        <end position="106"/>
    </location>
</feature>
<comment type="caution">
    <text evidence="4">The sequence shown here is derived from an EMBL/GenBank/DDBJ whole genome shotgun (WGS) entry which is preliminary data.</text>
</comment>
<gene>
    <name evidence="4" type="ORF">ENW48_05380</name>
</gene>
<dbReference type="PANTHER" id="PTHR44943:SF8">
    <property type="entry name" value="TPR REPEAT-CONTAINING PROTEIN MJ0263"/>
    <property type="match status" value="1"/>
</dbReference>
<dbReference type="InterPro" id="IPR019734">
    <property type="entry name" value="TPR_rpt"/>
</dbReference>
<dbReference type="PANTHER" id="PTHR44943">
    <property type="entry name" value="CELLULOSE SYNTHASE OPERON PROTEIN C"/>
    <property type="match status" value="1"/>
</dbReference>
<keyword evidence="2 3" id="KW-0802">TPR repeat</keyword>
<proteinExistence type="predicted"/>
<evidence type="ECO:0000256" key="1">
    <source>
        <dbReference type="ARBA" id="ARBA00022737"/>
    </source>
</evidence>
<evidence type="ECO:0000313" key="4">
    <source>
        <dbReference type="EMBL" id="HGZ11629.1"/>
    </source>
</evidence>
<accession>A0A7C5ALS7</accession>
<evidence type="ECO:0000256" key="2">
    <source>
        <dbReference type="ARBA" id="ARBA00022803"/>
    </source>
</evidence>
<reference evidence="4" key="1">
    <citation type="journal article" date="2020" name="mSystems">
        <title>Genome- and Community-Level Interaction Insights into Carbon Utilization and Element Cycling Functions of Hydrothermarchaeota in Hydrothermal Sediment.</title>
        <authorList>
            <person name="Zhou Z."/>
            <person name="Liu Y."/>
            <person name="Xu W."/>
            <person name="Pan J."/>
            <person name="Luo Z.H."/>
            <person name="Li M."/>
        </authorList>
    </citation>
    <scope>NUCLEOTIDE SEQUENCE [LARGE SCALE GENOMIC DNA]</scope>
    <source>
        <strain evidence="4">SpSt-853</strain>
    </source>
</reference>
<dbReference type="SUPFAM" id="SSF48452">
    <property type="entry name" value="TPR-like"/>
    <property type="match status" value="1"/>
</dbReference>
<dbReference type="EMBL" id="DTKJ01000040">
    <property type="protein sequence ID" value="HGZ11629.1"/>
    <property type="molecule type" value="Genomic_DNA"/>
</dbReference>
<name>A0A7C5ALS7_9BACT</name>
<dbReference type="Gene3D" id="1.25.40.10">
    <property type="entry name" value="Tetratricopeptide repeat domain"/>
    <property type="match status" value="1"/>
</dbReference>
<organism evidence="4">
    <name type="scientific">Desulfobacca acetoxidans</name>
    <dbReference type="NCBI Taxonomy" id="60893"/>
    <lineage>
        <taxon>Bacteria</taxon>
        <taxon>Pseudomonadati</taxon>
        <taxon>Thermodesulfobacteriota</taxon>
        <taxon>Desulfobaccia</taxon>
        <taxon>Desulfobaccales</taxon>
        <taxon>Desulfobaccaceae</taxon>
        <taxon>Desulfobacca</taxon>
    </lineage>
</organism>
<evidence type="ECO:0000256" key="3">
    <source>
        <dbReference type="PROSITE-ProRule" id="PRU00339"/>
    </source>
</evidence>